<dbReference type="HOGENOM" id="CLU_3094073_0_0_2"/>
<protein>
    <submittedName>
        <fullName evidence="1">Mobile element protein</fullName>
    </submittedName>
</protein>
<accession>A0A0E3QWQ2</accession>
<dbReference type="EMBL" id="CP009528">
    <property type="protein sequence ID" value="AKB55958.1"/>
    <property type="molecule type" value="Genomic_DNA"/>
</dbReference>
<reference evidence="1 2" key="1">
    <citation type="submission" date="2014-07" db="EMBL/GenBank/DDBJ databases">
        <title>Methanogenic archaea and the global carbon cycle.</title>
        <authorList>
            <person name="Henriksen J.R."/>
            <person name="Luke J."/>
            <person name="Reinhart S."/>
            <person name="Benedict M.N."/>
            <person name="Youngblut N.D."/>
            <person name="Metcalf M.E."/>
            <person name="Whitaker R.J."/>
            <person name="Metcalf W.W."/>
        </authorList>
    </citation>
    <scope>NUCLEOTIDE SEQUENCE [LARGE SCALE GENOMIC DNA]</scope>
    <source>
        <strain evidence="1 2">MS</strain>
    </source>
</reference>
<keyword evidence="2" id="KW-1185">Reference proteome</keyword>
<evidence type="ECO:0000313" key="2">
    <source>
        <dbReference type="Proteomes" id="UP000033033"/>
    </source>
</evidence>
<dbReference type="KEGG" id="mby:MSBRM_2960"/>
<gene>
    <name evidence="1" type="ORF">MSBRM_2960</name>
</gene>
<dbReference type="AlphaFoldDB" id="A0A0E3QWQ2"/>
<dbReference type="PATRIC" id="fig|1434108.4.peg.3767"/>
<dbReference type="PANTHER" id="PTHR35004">
    <property type="entry name" value="TRANSPOSASE RV3428C-RELATED"/>
    <property type="match status" value="1"/>
</dbReference>
<dbReference type="Proteomes" id="UP000033033">
    <property type="component" value="Chromosome"/>
</dbReference>
<dbReference type="PANTHER" id="PTHR35004:SF6">
    <property type="entry name" value="TRANSPOSASE"/>
    <property type="match status" value="1"/>
</dbReference>
<proteinExistence type="predicted"/>
<sequence length="51" mass="5878">MKKLYCFNIILGYSGMSYVEFTLSIDTPTLIQYHLNAFEYFGGFTTGDPLR</sequence>
<organism evidence="1 2">
    <name type="scientific">Methanosarcina barkeri MS</name>
    <dbReference type="NCBI Taxonomy" id="1434108"/>
    <lineage>
        <taxon>Archaea</taxon>
        <taxon>Methanobacteriati</taxon>
        <taxon>Methanobacteriota</taxon>
        <taxon>Stenosarchaea group</taxon>
        <taxon>Methanomicrobia</taxon>
        <taxon>Methanosarcinales</taxon>
        <taxon>Methanosarcinaceae</taxon>
        <taxon>Methanosarcina</taxon>
    </lineage>
</organism>
<evidence type="ECO:0000313" key="1">
    <source>
        <dbReference type="EMBL" id="AKB55958.1"/>
    </source>
</evidence>
<name>A0A0E3QWQ2_METBA</name>